<keyword evidence="1" id="KW-0813">Transport</keyword>
<dbReference type="InterPro" id="IPR003593">
    <property type="entry name" value="AAA+_ATPase"/>
</dbReference>
<name>A0ABQ6LH11_9RHOB</name>
<dbReference type="SMART" id="SM00382">
    <property type="entry name" value="AAA"/>
    <property type="match status" value="1"/>
</dbReference>
<evidence type="ECO:0000259" key="4">
    <source>
        <dbReference type="PROSITE" id="PS50893"/>
    </source>
</evidence>
<comment type="caution">
    <text evidence="5">The sequence shown here is derived from an EMBL/GenBank/DDBJ whole genome shotgun (WGS) entry which is preliminary data.</text>
</comment>
<dbReference type="Pfam" id="PF00005">
    <property type="entry name" value="ABC_tran"/>
    <property type="match status" value="1"/>
</dbReference>
<dbReference type="Gene3D" id="3.40.50.300">
    <property type="entry name" value="P-loop containing nucleotide triphosphate hydrolases"/>
    <property type="match status" value="1"/>
</dbReference>
<dbReference type="SUPFAM" id="SSF52540">
    <property type="entry name" value="P-loop containing nucleoside triphosphate hydrolases"/>
    <property type="match status" value="1"/>
</dbReference>
<reference evidence="5 6" key="1">
    <citation type="submission" date="2023-04" db="EMBL/GenBank/DDBJ databases">
        <title>Marinoamorphus aggregata gen. nov., sp. Nov., isolate from tissue of brittle star Ophioplocus japonicus.</title>
        <authorList>
            <person name="Kawano K."/>
            <person name="Sawayama S."/>
            <person name="Nakagawa S."/>
        </authorList>
    </citation>
    <scope>NUCLEOTIDE SEQUENCE [LARGE SCALE GENOMIC DNA]</scope>
    <source>
        <strain evidence="5 6">NKW23</strain>
    </source>
</reference>
<feature type="domain" description="ABC transporter" evidence="4">
    <location>
        <begin position="5"/>
        <end position="235"/>
    </location>
</feature>
<keyword evidence="3 5" id="KW-0067">ATP-binding</keyword>
<dbReference type="Proteomes" id="UP001239909">
    <property type="component" value="Unassembled WGS sequence"/>
</dbReference>
<sequence length="239" mass="26319">MTPILETRGLVKRFGGVAAIDGVDFRLEPGELRCLIGPNGAGKSTFFKMLTAQYAPTAGQILLDGDDITDEEPSEISRRGVGIKNQVPDVLDGLSVRENIWIAARGRHDTAGADHAVSEILERLNLGPLADRVVGKLSHGHRQWVEFGMVLAINPRLALLDEPTAGMTAEETRRTAELIREMNRSMAIVVVEHDMQFVRTIAHRVTVFDQGRILAEDTMDRIQVHPEVLRIYLGTSGHA</sequence>
<evidence type="ECO:0000256" key="2">
    <source>
        <dbReference type="ARBA" id="ARBA00022741"/>
    </source>
</evidence>
<dbReference type="GO" id="GO:0005524">
    <property type="term" value="F:ATP binding"/>
    <property type="evidence" value="ECO:0007669"/>
    <property type="project" value="UniProtKB-KW"/>
</dbReference>
<dbReference type="PANTHER" id="PTHR45772:SF8">
    <property type="entry name" value="HIGH-AFFINITY BRANCHED-CHAIN AMINO ACID TRANSPORT ATP-BINDING PROTEIN"/>
    <property type="match status" value="1"/>
</dbReference>
<gene>
    <name evidence="5" type="primary">urtD_1</name>
    <name evidence="5" type="ORF">LNKW23_07280</name>
</gene>
<dbReference type="InterPro" id="IPR051120">
    <property type="entry name" value="ABC_AA/LPS_Transport"/>
</dbReference>
<evidence type="ECO:0000256" key="1">
    <source>
        <dbReference type="ARBA" id="ARBA00022448"/>
    </source>
</evidence>
<organism evidence="5 6">
    <name type="scientific">Paralimibaculum aggregatum</name>
    <dbReference type="NCBI Taxonomy" id="3036245"/>
    <lineage>
        <taxon>Bacteria</taxon>
        <taxon>Pseudomonadati</taxon>
        <taxon>Pseudomonadota</taxon>
        <taxon>Alphaproteobacteria</taxon>
        <taxon>Rhodobacterales</taxon>
        <taxon>Paracoccaceae</taxon>
        <taxon>Paralimibaculum</taxon>
    </lineage>
</organism>
<keyword evidence="2" id="KW-0547">Nucleotide-binding</keyword>
<dbReference type="RefSeq" id="WP_285670173.1">
    <property type="nucleotide sequence ID" value="NZ_BSYI01000004.1"/>
</dbReference>
<evidence type="ECO:0000256" key="3">
    <source>
        <dbReference type="ARBA" id="ARBA00022840"/>
    </source>
</evidence>
<accession>A0ABQ6LH11</accession>
<dbReference type="PROSITE" id="PS50893">
    <property type="entry name" value="ABC_TRANSPORTER_2"/>
    <property type="match status" value="1"/>
</dbReference>
<dbReference type="PANTHER" id="PTHR45772">
    <property type="entry name" value="CONSERVED COMPONENT OF ABC TRANSPORTER FOR NATURAL AMINO ACIDS-RELATED"/>
    <property type="match status" value="1"/>
</dbReference>
<evidence type="ECO:0000313" key="6">
    <source>
        <dbReference type="Proteomes" id="UP001239909"/>
    </source>
</evidence>
<protein>
    <submittedName>
        <fullName evidence="5">Urea ABC transporter ATP-binding protein UrtD</fullName>
    </submittedName>
</protein>
<dbReference type="EMBL" id="BSYI01000004">
    <property type="protein sequence ID" value="GMG81515.1"/>
    <property type="molecule type" value="Genomic_DNA"/>
</dbReference>
<evidence type="ECO:0000313" key="5">
    <source>
        <dbReference type="EMBL" id="GMG81515.1"/>
    </source>
</evidence>
<dbReference type="CDD" id="cd03219">
    <property type="entry name" value="ABC_Mj1267_LivG_branched"/>
    <property type="match status" value="1"/>
</dbReference>
<dbReference type="InterPro" id="IPR027417">
    <property type="entry name" value="P-loop_NTPase"/>
</dbReference>
<proteinExistence type="predicted"/>
<keyword evidence="6" id="KW-1185">Reference proteome</keyword>
<dbReference type="InterPro" id="IPR003439">
    <property type="entry name" value="ABC_transporter-like_ATP-bd"/>
</dbReference>